<dbReference type="Proteomes" id="UP000015105">
    <property type="component" value="Chromosome 2D"/>
</dbReference>
<evidence type="ECO:0000313" key="2">
    <source>
        <dbReference type="Proteomes" id="UP000015105"/>
    </source>
</evidence>
<keyword evidence="2" id="KW-1185">Reference proteome</keyword>
<accession>A0A453CHG1</accession>
<sequence>RVEAFLDILGRVPMGEVEGALTSCGVGPTAEAAEQVLKSETCYSRPKSAVRFFRWAKASVQLTPLAWNLLVDILETSETEKL</sequence>
<evidence type="ECO:0000313" key="1">
    <source>
        <dbReference type="EnsemblPlants" id="AET2Gv20848000.1"/>
    </source>
</evidence>
<dbReference type="AlphaFoldDB" id="A0A453CHG1"/>
<protein>
    <submittedName>
        <fullName evidence="1">Uncharacterized protein</fullName>
    </submittedName>
</protein>
<name>A0A453CHG1_AEGTS</name>
<reference evidence="1" key="4">
    <citation type="submission" date="2019-03" db="UniProtKB">
        <authorList>
            <consortium name="EnsemblPlants"/>
        </authorList>
    </citation>
    <scope>IDENTIFICATION</scope>
</reference>
<reference evidence="1" key="5">
    <citation type="journal article" date="2021" name="G3 (Bethesda)">
        <title>Aegilops tauschii genome assembly Aet v5.0 features greater sequence contiguity and improved annotation.</title>
        <authorList>
            <person name="Wang L."/>
            <person name="Zhu T."/>
            <person name="Rodriguez J.C."/>
            <person name="Deal K.R."/>
            <person name="Dubcovsky J."/>
            <person name="McGuire P.E."/>
            <person name="Lux T."/>
            <person name="Spannagl M."/>
            <person name="Mayer K.F.X."/>
            <person name="Baldrich P."/>
            <person name="Meyers B.C."/>
            <person name="Huo N."/>
            <person name="Gu Y.Q."/>
            <person name="Zhou H."/>
            <person name="Devos K.M."/>
            <person name="Bennetzen J.L."/>
            <person name="Unver T."/>
            <person name="Budak H."/>
            <person name="Gulick P.J."/>
            <person name="Galiba G."/>
            <person name="Kalapos B."/>
            <person name="Nelson D.R."/>
            <person name="Li P."/>
            <person name="You F.M."/>
            <person name="Luo M.C."/>
            <person name="Dvorak J."/>
        </authorList>
    </citation>
    <scope>NUCLEOTIDE SEQUENCE [LARGE SCALE GENOMIC DNA]</scope>
    <source>
        <strain evidence="1">cv. AL8/78</strain>
    </source>
</reference>
<reference evidence="2" key="2">
    <citation type="journal article" date="2017" name="Nat. Plants">
        <title>The Aegilops tauschii genome reveals multiple impacts of transposons.</title>
        <authorList>
            <person name="Zhao G."/>
            <person name="Zou C."/>
            <person name="Li K."/>
            <person name="Wang K."/>
            <person name="Li T."/>
            <person name="Gao L."/>
            <person name="Zhang X."/>
            <person name="Wang H."/>
            <person name="Yang Z."/>
            <person name="Liu X."/>
            <person name="Jiang W."/>
            <person name="Mao L."/>
            <person name="Kong X."/>
            <person name="Jiao Y."/>
            <person name="Jia J."/>
        </authorList>
    </citation>
    <scope>NUCLEOTIDE SEQUENCE [LARGE SCALE GENOMIC DNA]</scope>
    <source>
        <strain evidence="2">cv. AL8/78</strain>
    </source>
</reference>
<reference evidence="1" key="3">
    <citation type="journal article" date="2017" name="Nature">
        <title>Genome sequence of the progenitor of the wheat D genome Aegilops tauschii.</title>
        <authorList>
            <person name="Luo M.C."/>
            <person name="Gu Y.Q."/>
            <person name="Puiu D."/>
            <person name="Wang H."/>
            <person name="Twardziok S.O."/>
            <person name="Deal K.R."/>
            <person name="Huo N."/>
            <person name="Zhu T."/>
            <person name="Wang L."/>
            <person name="Wang Y."/>
            <person name="McGuire P.E."/>
            <person name="Liu S."/>
            <person name="Long H."/>
            <person name="Ramasamy R.K."/>
            <person name="Rodriguez J.C."/>
            <person name="Van S.L."/>
            <person name="Yuan L."/>
            <person name="Wang Z."/>
            <person name="Xia Z."/>
            <person name="Xiao L."/>
            <person name="Anderson O.D."/>
            <person name="Ouyang S."/>
            <person name="Liang Y."/>
            <person name="Zimin A.V."/>
            <person name="Pertea G."/>
            <person name="Qi P."/>
            <person name="Bennetzen J.L."/>
            <person name="Dai X."/>
            <person name="Dawson M.W."/>
            <person name="Muller H.G."/>
            <person name="Kugler K."/>
            <person name="Rivarola-Duarte L."/>
            <person name="Spannagl M."/>
            <person name="Mayer K.F.X."/>
            <person name="Lu F.H."/>
            <person name="Bevan M.W."/>
            <person name="Leroy P."/>
            <person name="Li P."/>
            <person name="You F.M."/>
            <person name="Sun Q."/>
            <person name="Liu Z."/>
            <person name="Lyons E."/>
            <person name="Wicker T."/>
            <person name="Salzberg S.L."/>
            <person name="Devos K.M."/>
            <person name="Dvorak J."/>
        </authorList>
    </citation>
    <scope>NUCLEOTIDE SEQUENCE [LARGE SCALE GENOMIC DNA]</scope>
    <source>
        <strain evidence="1">cv. AL8/78</strain>
    </source>
</reference>
<organism evidence="1 2">
    <name type="scientific">Aegilops tauschii subsp. strangulata</name>
    <name type="common">Goatgrass</name>
    <dbReference type="NCBI Taxonomy" id="200361"/>
    <lineage>
        <taxon>Eukaryota</taxon>
        <taxon>Viridiplantae</taxon>
        <taxon>Streptophyta</taxon>
        <taxon>Embryophyta</taxon>
        <taxon>Tracheophyta</taxon>
        <taxon>Spermatophyta</taxon>
        <taxon>Magnoliopsida</taxon>
        <taxon>Liliopsida</taxon>
        <taxon>Poales</taxon>
        <taxon>Poaceae</taxon>
        <taxon>BOP clade</taxon>
        <taxon>Pooideae</taxon>
        <taxon>Triticodae</taxon>
        <taxon>Triticeae</taxon>
        <taxon>Triticinae</taxon>
        <taxon>Aegilops</taxon>
    </lineage>
</organism>
<proteinExistence type="predicted"/>
<dbReference type="Gramene" id="AET2Gv20848000.1">
    <property type="protein sequence ID" value="AET2Gv20848000.1"/>
    <property type="gene ID" value="AET2Gv20848000"/>
</dbReference>
<dbReference type="EnsemblPlants" id="AET2Gv20848000.1">
    <property type="protein sequence ID" value="AET2Gv20848000.1"/>
    <property type="gene ID" value="AET2Gv20848000"/>
</dbReference>
<reference evidence="2" key="1">
    <citation type="journal article" date="2014" name="Science">
        <title>Ancient hybridizations among the ancestral genomes of bread wheat.</title>
        <authorList>
            <consortium name="International Wheat Genome Sequencing Consortium,"/>
            <person name="Marcussen T."/>
            <person name="Sandve S.R."/>
            <person name="Heier L."/>
            <person name="Spannagl M."/>
            <person name="Pfeifer M."/>
            <person name="Jakobsen K.S."/>
            <person name="Wulff B.B."/>
            <person name="Steuernagel B."/>
            <person name="Mayer K.F."/>
            <person name="Olsen O.A."/>
        </authorList>
    </citation>
    <scope>NUCLEOTIDE SEQUENCE [LARGE SCALE GENOMIC DNA]</scope>
    <source>
        <strain evidence="2">cv. AL8/78</strain>
    </source>
</reference>